<dbReference type="Proteomes" id="UP001236723">
    <property type="component" value="Unassembled WGS sequence"/>
</dbReference>
<evidence type="ECO:0000313" key="2">
    <source>
        <dbReference type="Proteomes" id="UP001236723"/>
    </source>
</evidence>
<protein>
    <submittedName>
        <fullName evidence="1">Uncharacterized protein</fullName>
    </submittedName>
</protein>
<sequence>MGFFDHAKEMVHVDLELLELERNLKKVYKHYNRINQRLADSKYYRQAKFEKVQKALQQFKDYFIKREFHLSDSNVYIVATLGQRRAELVINDTLDLTLRVYSHDEVVSDHTLFLEDKNKLHPKFTGQILNDRVKFDHSYSNLTIQERYIKSIGDVEQDIQALNERLKQDYKPDFLYYDVIRDERYQTLTDLLNYLNEELG</sequence>
<gene>
    <name evidence="1" type="ORF">J2R98_000565</name>
</gene>
<dbReference type="EMBL" id="JAUSUP010000001">
    <property type="protein sequence ID" value="MDQ0350762.1"/>
    <property type="molecule type" value="Genomic_DNA"/>
</dbReference>
<organism evidence="1 2">
    <name type="scientific">Alkalibacillus filiformis</name>
    <dbReference type="NCBI Taxonomy" id="200990"/>
    <lineage>
        <taxon>Bacteria</taxon>
        <taxon>Bacillati</taxon>
        <taxon>Bacillota</taxon>
        <taxon>Bacilli</taxon>
        <taxon>Bacillales</taxon>
        <taxon>Bacillaceae</taxon>
        <taxon>Alkalibacillus</taxon>
    </lineage>
</organism>
<dbReference type="RefSeq" id="WP_307065898.1">
    <property type="nucleotide sequence ID" value="NZ_JAUSUP010000001.1"/>
</dbReference>
<name>A0ABU0DQN9_9BACI</name>
<keyword evidence="2" id="KW-1185">Reference proteome</keyword>
<reference evidence="1 2" key="1">
    <citation type="submission" date="2023-07" db="EMBL/GenBank/DDBJ databases">
        <title>Genomic Encyclopedia of Type Strains, Phase IV (KMG-IV): sequencing the most valuable type-strain genomes for metagenomic binning, comparative biology and taxonomic classification.</title>
        <authorList>
            <person name="Goeker M."/>
        </authorList>
    </citation>
    <scope>NUCLEOTIDE SEQUENCE [LARGE SCALE GENOMIC DNA]</scope>
    <source>
        <strain evidence="1 2">DSM 15448</strain>
    </source>
</reference>
<evidence type="ECO:0000313" key="1">
    <source>
        <dbReference type="EMBL" id="MDQ0350762.1"/>
    </source>
</evidence>
<accession>A0ABU0DQN9</accession>
<proteinExistence type="predicted"/>
<comment type="caution">
    <text evidence="1">The sequence shown here is derived from an EMBL/GenBank/DDBJ whole genome shotgun (WGS) entry which is preliminary data.</text>
</comment>